<dbReference type="GeneID" id="109463848"/>
<dbReference type="Pfam" id="PF02494">
    <property type="entry name" value="HYR"/>
    <property type="match status" value="1"/>
</dbReference>
<dbReference type="RefSeq" id="XP_019616284.1">
    <property type="nucleotide sequence ID" value="XM_019760725.1"/>
</dbReference>
<evidence type="ECO:0000313" key="6">
    <source>
        <dbReference type="RefSeq" id="XP_019616284.1"/>
    </source>
</evidence>
<keyword evidence="3" id="KW-0472">Membrane</keyword>
<evidence type="ECO:0000256" key="3">
    <source>
        <dbReference type="SAM" id="Phobius"/>
    </source>
</evidence>
<keyword evidence="3" id="KW-1133">Transmembrane helix</keyword>
<evidence type="ECO:0000256" key="2">
    <source>
        <dbReference type="SAM" id="MobiDB-lite"/>
    </source>
</evidence>
<keyword evidence="5" id="KW-1185">Reference proteome</keyword>
<gene>
    <name evidence="6" type="primary">LOC109463848</name>
</gene>
<reference evidence="6" key="1">
    <citation type="submission" date="2025-08" db="UniProtKB">
        <authorList>
            <consortium name="RefSeq"/>
        </authorList>
    </citation>
    <scope>IDENTIFICATION</scope>
    <source>
        <tissue evidence="6">Gonad</tissue>
    </source>
</reference>
<dbReference type="PANTHER" id="PTHR46343">
    <property type="entry name" value="HYR DOMAIN-CONTAINING PROTEIN"/>
    <property type="match status" value="1"/>
</dbReference>
<feature type="transmembrane region" description="Helical" evidence="3">
    <location>
        <begin position="351"/>
        <end position="372"/>
    </location>
</feature>
<proteinExistence type="predicted"/>
<dbReference type="Proteomes" id="UP000515135">
    <property type="component" value="Unplaced"/>
</dbReference>
<organism evidence="5 6">
    <name type="scientific">Branchiostoma belcheri</name>
    <name type="common">Amphioxus</name>
    <dbReference type="NCBI Taxonomy" id="7741"/>
    <lineage>
        <taxon>Eukaryota</taxon>
        <taxon>Metazoa</taxon>
        <taxon>Chordata</taxon>
        <taxon>Cephalochordata</taxon>
        <taxon>Leptocardii</taxon>
        <taxon>Amphioxiformes</taxon>
        <taxon>Branchiostomatidae</taxon>
        <taxon>Branchiostoma</taxon>
    </lineage>
</organism>
<protein>
    <submittedName>
        <fullName evidence="6">Uncharacterized protein LOC109463848</fullName>
    </submittedName>
</protein>
<dbReference type="PANTHER" id="PTHR46343:SF2">
    <property type="entry name" value="SUSHI_VON WILLEBRAND FACTOR TYPE A_EGF_PENTRAXIN DOMAIN-CONTAINING 1"/>
    <property type="match status" value="1"/>
</dbReference>
<dbReference type="InterPro" id="IPR043555">
    <property type="entry name" value="SRPX-like"/>
</dbReference>
<sequence>MCISDSHPPRLSCPADIIHQSETPDVRIEWDEPIPEDNSGQTVSLTSNHGPGVRFFQYGVYTVAYTSVDKAGNQANCDFTISLQSNQVPVQVSTSMSFSFNDAPCRGGPDFADVMRTQLMTSMTNTGTCRVATDNRVTLCNDKSSQVIKSSCQSVNERKRRDMNSWDIPYIDIPKCKEDPTGCDFSPPLSRRQKYNKRHPKTADLSFITSFQNKESLHKLQENEMHKLAKGAEEKLVEIEKMAYSYGEVIRVRRQSGVRSGIEVTVRATVSPDTNNGGTQDDLCSLEQRLNAVIKIVKEKVTSGSMFITIDGDSHTVNSDSFASSGITHLYADGRTSTGTTCVKNSSWRKAVAIAVPCCLLAIVPCIAFAWLSRRKSKRQRQQRWDPRFSDLHTRSNPSFNPYDLEPVYEDIPARMPGTKQSKGGLRVSLPPLPRKENIYSVDPTEWKNRSHAASGRPYPSEDFASKFPSPSLKCYPGSSYSMSPNPKALSRHNQPFDKGRRSSLVSQASGKFSTRSDVSTVYEDISDFGSTYSFATPTKVVRENYRGPCGGYSVNFGNTSSKKSKK</sequence>
<dbReference type="OrthoDB" id="9922561at2759"/>
<evidence type="ECO:0000313" key="5">
    <source>
        <dbReference type="Proteomes" id="UP000515135"/>
    </source>
</evidence>
<feature type="domain" description="HYR" evidence="4">
    <location>
        <begin position="4"/>
        <end position="85"/>
    </location>
</feature>
<evidence type="ECO:0000259" key="4">
    <source>
        <dbReference type="PROSITE" id="PS50825"/>
    </source>
</evidence>
<feature type="region of interest" description="Disordered" evidence="2">
    <location>
        <begin position="479"/>
        <end position="511"/>
    </location>
</feature>
<dbReference type="KEGG" id="bbel:109463848"/>
<keyword evidence="1" id="KW-0677">Repeat</keyword>
<dbReference type="PROSITE" id="PS50825">
    <property type="entry name" value="HYR"/>
    <property type="match status" value="1"/>
</dbReference>
<accession>A0A6P4Y117</accession>
<name>A0A6P4Y117_BRABE</name>
<dbReference type="AlphaFoldDB" id="A0A6P4Y117"/>
<dbReference type="InterPro" id="IPR003410">
    <property type="entry name" value="HYR_dom"/>
</dbReference>
<evidence type="ECO:0000256" key="1">
    <source>
        <dbReference type="ARBA" id="ARBA00022737"/>
    </source>
</evidence>
<keyword evidence="3" id="KW-0812">Transmembrane</keyword>